<reference evidence="12" key="1">
    <citation type="submission" date="2025-08" db="UniProtKB">
        <authorList>
            <consortium name="RefSeq"/>
        </authorList>
    </citation>
    <scope>IDENTIFICATION</scope>
    <source>
        <strain evidence="12">OHB3-1</strain>
    </source>
</reference>
<dbReference type="GO" id="GO:0003677">
    <property type="term" value="F:DNA binding"/>
    <property type="evidence" value="ECO:0007669"/>
    <property type="project" value="UniProtKB-KW"/>
</dbReference>
<dbReference type="SMART" id="SM00717">
    <property type="entry name" value="SANT"/>
    <property type="match status" value="1"/>
</dbReference>
<evidence type="ECO:0000256" key="7">
    <source>
        <dbReference type="SAM" id="MobiDB-lite"/>
    </source>
</evidence>
<dbReference type="RefSeq" id="XP_022131428.1">
    <property type="nucleotide sequence ID" value="XM_022275736.1"/>
</dbReference>
<dbReference type="InterPro" id="IPR001878">
    <property type="entry name" value="Znf_CCHC"/>
</dbReference>
<dbReference type="InterPro" id="IPR006447">
    <property type="entry name" value="Myb_dom_plants"/>
</dbReference>
<evidence type="ECO:0000313" key="12">
    <source>
        <dbReference type="RefSeq" id="XP_022131428.1"/>
    </source>
</evidence>
<evidence type="ECO:0000256" key="5">
    <source>
        <dbReference type="ARBA" id="ARBA00023242"/>
    </source>
</evidence>
<dbReference type="InterPro" id="IPR001005">
    <property type="entry name" value="SANT/Myb"/>
</dbReference>
<keyword evidence="3" id="KW-0238">DNA-binding</keyword>
<dbReference type="PROSITE" id="PS50158">
    <property type="entry name" value="ZF_CCHC"/>
    <property type="match status" value="1"/>
</dbReference>
<evidence type="ECO:0000256" key="2">
    <source>
        <dbReference type="ARBA" id="ARBA00023015"/>
    </source>
</evidence>
<sequence length="265" mass="29095">MGRKCSHCGKVGHNSRTCTIRGRFKLFGVQLDGAAMKKSFSLDCLPSSSSTSSTSSSDIKLATGYLSDGLITKTHERKKGVPWSEEEHRVFLVGLEKLGKGDWRGISRKFVTTRTPTQVASHAQKYFLRLTTLTRKKHCRPSLFDGGARDKFTMQVVESSNSNSKPTSNLPASPSNISFGIPSKNSTPINIPKMTLNHHHHHHNSSVPIWFGYEPSKNSSSIVNYHSHGKKKTISHHQAPDLQLSLSTPKPVQLPAAINGAISVT</sequence>
<dbReference type="CDD" id="cd00167">
    <property type="entry name" value="SANT"/>
    <property type="match status" value="1"/>
</dbReference>
<keyword evidence="6" id="KW-0479">Metal-binding</keyword>
<evidence type="ECO:0000313" key="11">
    <source>
        <dbReference type="Proteomes" id="UP000504603"/>
    </source>
</evidence>
<keyword evidence="2" id="KW-0805">Transcription regulation</keyword>
<evidence type="ECO:0000259" key="9">
    <source>
        <dbReference type="PROSITE" id="PS50158"/>
    </source>
</evidence>
<dbReference type="Gene3D" id="1.10.10.60">
    <property type="entry name" value="Homeodomain-like"/>
    <property type="match status" value="1"/>
</dbReference>
<evidence type="ECO:0000259" key="8">
    <source>
        <dbReference type="PROSITE" id="PS50090"/>
    </source>
</evidence>
<feature type="domain" description="HTH myb-type" evidence="10">
    <location>
        <begin position="75"/>
        <end position="131"/>
    </location>
</feature>
<dbReference type="GO" id="GO:0006355">
    <property type="term" value="P:regulation of DNA-templated transcription"/>
    <property type="evidence" value="ECO:0007669"/>
    <property type="project" value="UniProtKB-ARBA"/>
</dbReference>
<dbReference type="Proteomes" id="UP000504603">
    <property type="component" value="Unplaced"/>
</dbReference>
<evidence type="ECO:0000256" key="3">
    <source>
        <dbReference type="ARBA" id="ARBA00023125"/>
    </source>
</evidence>
<dbReference type="NCBIfam" id="TIGR01557">
    <property type="entry name" value="myb_SHAQKYF"/>
    <property type="match status" value="1"/>
</dbReference>
<dbReference type="InterPro" id="IPR052245">
    <property type="entry name" value="Plant_Stress_Dev_TF"/>
</dbReference>
<dbReference type="GO" id="GO:0009739">
    <property type="term" value="P:response to gibberellin"/>
    <property type="evidence" value="ECO:0007669"/>
    <property type="project" value="TreeGrafter"/>
</dbReference>
<dbReference type="GeneID" id="111004644"/>
<dbReference type="InterPro" id="IPR017930">
    <property type="entry name" value="Myb_dom"/>
</dbReference>
<dbReference type="GO" id="GO:0009723">
    <property type="term" value="P:response to ethylene"/>
    <property type="evidence" value="ECO:0007669"/>
    <property type="project" value="TreeGrafter"/>
</dbReference>
<keyword evidence="5" id="KW-0539">Nucleus</keyword>
<accession>A0A6J1BTC4</accession>
<dbReference type="PROSITE" id="PS51294">
    <property type="entry name" value="HTH_MYB"/>
    <property type="match status" value="1"/>
</dbReference>
<feature type="region of interest" description="Disordered" evidence="7">
    <location>
        <begin position="159"/>
        <end position="183"/>
    </location>
</feature>
<evidence type="ECO:0000256" key="4">
    <source>
        <dbReference type="ARBA" id="ARBA00023163"/>
    </source>
</evidence>
<dbReference type="OrthoDB" id="118550at2759"/>
<dbReference type="InterPro" id="IPR009057">
    <property type="entry name" value="Homeodomain-like_sf"/>
</dbReference>
<dbReference type="FunFam" id="1.10.10.60:FF:000009">
    <property type="entry name" value="transcription factor MYB1R1"/>
    <property type="match status" value="1"/>
</dbReference>
<evidence type="ECO:0000259" key="10">
    <source>
        <dbReference type="PROSITE" id="PS51294"/>
    </source>
</evidence>
<dbReference type="Pfam" id="PF00249">
    <property type="entry name" value="Myb_DNA-binding"/>
    <property type="match status" value="1"/>
</dbReference>
<dbReference type="GO" id="GO:0008270">
    <property type="term" value="F:zinc ion binding"/>
    <property type="evidence" value="ECO:0007669"/>
    <property type="project" value="UniProtKB-KW"/>
</dbReference>
<dbReference type="PROSITE" id="PS50090">
    <property type="entry name" value="MYB_LIKE"/>
    <property type="match status" value="1"/>
</dbReference>
<dbReference type="PANTHER" id="PTHR44191">
    <property type="entry name" value="TRANSCRIPTION FACTOR KUA1"/>
    <property type="match status" value="1"/>
</dbReference>
<dbReference type="SUPFAM" id="SSF46689">
    <property type="entry name" value="Homeodomain-like"/>
    <property type="match status" value="1"/>
</dbReference>
<feature type="domain" description="Myb-like" evidence="8">
    <location>
        <begin position="75"/>
        <end position="127"/>
    </location>
</feature>
<gene>
    <name evidence="12" type="primary">LOC111004644</name>
</gene>
<dbReference type="PANTHER" id="PTHR44191:SF62">
    <property type="entry name" value="OS04G0341900 PROTEIN"/>
    <property type="match status" value="1"/>
</dbReference>
<feature type="domain" description="CCHC-type" evidence="9">
    <location>
        <begin position="3"/>
        <end position="18"/>
    </location>
</feature>
<dbReference type="AlphaFoldDB" id="A0A6J1BTC4"/>
<name>A0A6J1BTC4_MOMCH</name>
<proteinExistence type="predicted"/>
<keyword evidence="11" id="KW-1185">Reference proteome</keyword>
<keyword evidence="6" id="KW-0862">Zinc</keyword>
<comment type="subcellular location">
    <subcellularLocation>
        <location evidence="1">Nucleus</location>
    </subcellularLocation>
</comment>
<dbReference type="GO" id="GO:0005634">
    <property type="term" value="C:nucleus"/>
    <property type="evidence" value="ECO:0007669"/>
    <property type="project" value="UniProtKB-SubCell"/>
</dbReference>
<protein>
    <submittedName>
        <fullName evidence="12">Transcription factor MYBS3-like isoform X1</fullName>
    </submittedName>
</protein>
<evidence type="ECO:0000256" key="1">
    <source>
        <dbReference type="ARBA" id="ARBA00004123"/>
    </source>
</evidence>
<evidence type="ECO:0000256" key="6">
    <source>
        <dbReference type="PROSITE-ProRule" id="PRU00047"/>
    </source>
</evidence>
<dbReference type="KEGG" id="mcha:111004644"/>
<keyword evidence="4" id="KW-0804">Transcription</keyword>
<organism evidence="11 12">
    <name type="scientific">Momordica charantia</name>
    <name type="common">Bitter gourd</name>
    <name type="synonym">Balsam pear</name>
    <dbReference type="NCBI Taxonomy" id="3673"/>
    <lineage>
        <taxon>Eukaryota</taxon>
        <taxon>Viridiplantae</taxon>
        <taxon>Streptophyta</taxon>
        <taxon>Embryophyta</taxon>
        <taxon>Tracheophyta</taxon>
        <taxon>Spermatophyta</taxon>
        <taxon>Magnoliopsida</taxon>
        <taxon>eudicotyledons</taxon>
        <taxon>Gunneridae</taxon>
        <taxon>Pentapetalae</taxon>
        <taxon>rosids</taxon>
        <taxon>fabids</taxon>
        <taxon>Cucurbitales</taxon>
        <taxon>Cucurbitaceae</taxon>
        <taxon>Momordiceae</taxon>
        <taxon>Momordica</taxon>
    </lineage>
</organism>
<keyword evidence="6" id="KW-0863">Zinc-finger</keyword>